<accession>A0A328E7S4</accession>
<feature type="region of interest" description="Disordered" evidence="5">
    <location>
        <begin position="516"/>
        <end position="538"/>
    </location>
</feature>
<evidence type="ECO:0000256" key="1">
    <source>
        <dbReference type="ARBA" id="ARBA00022723"/>
    </source>
</evidence>
<dbReference type="PROSITE" id="PS50089">
    <property type="entry name" value="ZF_RING_2"/>
    <property type="match status" value="1"/>
</dbReference>
<dbReference type="EMBL" id="NQVE01000030">
    <property type="protein sequence ID" value="RAL52659.1"/>
    <property type="molecule type" value="Genomic_DNA"/>
</dbReference>
<keyword evidence="3" id="KW-0862">Zinc</keyword>
<evidence type="ECO:0000256" key="3">
    <source>
        <dbReference type="ARBA" id="ARBA00022833"/>
    </source>
</evidence>
<dbReference type="SUPFAM" id="SSF57850">
    <property type="entry name" value="RING/U-box"/>
    <property type="match status" value="1"/>
</dbReference>
<dbReference type="InterPro" id="IPR013083">
    <property type="entry name" value="Znf_RING/FYVE/PHD"/>
</dbReference>
<evidence type="ECO:0000256" key="4">
    <source>
        <dbReference type="PROSITE-ProRule" id="PRU00175"/>
    </source>
</evidence>
<evidence type="ECO:0000259" key="7">
    <source>
        <dbReference type="PROSITE" id="PS50089"/>
    </source>
</evidence>
<feature type="compositionally biased region" description="Basic residues" evidence="5">
    <location>
        <begin position="80"/>
        <end position="96"/>
    </location>
</feature>
<evidence type="ECO:0000259" key="6">
    <source>
        <dbReference type="PROSITE" id="PS50016"/>
    </source>
</evidence>
<feature type="compositionally biased region" description="Acidic residues" evidence="5">
    <location>
        <begin position="50"/>
        <end position="59"/>
    </location>
</feature>
<dbReference type="CDD" id="cd16574">
    <property type="entry name" value="RING-HC_Topors"/>
    <property type="match status" value="1"/>
</dbReference>
<gene>
    <name evidence="8" type="ORF">DM860_007427</name>
</gene>
<dbReference type="InterPro" id="IPR001965">
    <property type="entry name" value="Znf_PHD"/>
</dbReference>
<sequence length="565" mass="64414">MKMAKRKGSCYKDHDEQSDEDYKVSENELFDCSEDESFSLVCDTSGESLGDFEDDDELEELKNKKQKKVVRKNDGIPKASGRHKNVVNRRKRKRVTSKADDGSSDDEDFIPFEINNVVKPEIRKRVVYGGGGDDDDDGDDGDDDYDNSNDDDYVDDKDFTLDEIDCADDEDEDELPTTRGRKILGKPQLPKGNNNRVQRRRISKVPNKARKKTSKASKKSTRKRPRKNIAQKVQKKCAQERSKRRLIVDSDSDFVSCESSDPEFTISEEERDQDSTANKICRDPTYKSISPPSKNPPRGKNRQPQKKRSLRKGKEKVVIEKIKKNEEVKQVCGICLSEEGKKTIRGTLNCCSHFFCFVCIMEWSKVESRCPLCKQRFVTITKAATKSSAGFNSRTAVIQVPERDQVYVPSEEELRDYLDLYENILCTECQQGGDDAHMLLCDICDSPAHTYCVGLGYEVPEGDWYCESCRLTSPRDTMPESSNPTVTHFNIRLPSIAASNRRESLESDEMYVPETPLTQRTCNSSSSPRDAQASSSASRFAAFTVSDRRRIHHGINRLINIRWRR</sequence>
<organism evidence="8 9">
    <name type="scientific">Cuscuta australis</name>
    <dbReference type="NCBI Taxonomy" id="267555"/>
    <lineage>
        <taxon>Eukaryota</taxon>
        <taxon>Viridiplantae</taxon>
        <taxon>Streptophyta</taxon>
        <taxon>Embryophyta</taxon>
        <taxon>Tracheophyta</taxon>
        <taxon>Spermatophyta</taxon>
        <taxon>Magnoliopsida</taxon>
        <taxon>eudicotyledons</taxon>
        <taxon>Gunneridae</taxon>
        <taxon>Pentapetalae</taxon>
        <taxon>asterids</taxon>
        <taxon>lamiids</taxon>
        <taxon>Solanales</taxon>
        <taxon>Convolvulaceae</taxon>
        <taxon>Cuscuteae</taxon>
        <taxon>Cuscuta</taxon>
        <taxon>Cuscuta subgen. Grammica</taxon>
        <taxon>Cuscuta sect. Cleistogrammica</taxon>
    </lineage>
</organism>
<dbReference type="Gene3D" id="3.30.40.10">
    <property type="entry name" value="Zinc/RING finger domain, C3HC4 (zinc finger)"/>
    <property type="match status" value="2"/>
</dbReference>
<dbReference type="SMART" id="SM00184">
    <property type="entry name" value="RING"/>
    <property type="match status" value="1"/>
</dbReference>
<feature type="compositionally biased region" description="Basic residues" evidence="5">
    <location>
        <begin position="297"/>
        <end position="314"/>
    </location>
</feature>
<protein>
    <recommendedName>
        <fullName evidence="10">PHD and RING finger domain-containing protein 1</fullName>
    </recommendedName>
</protein>
<dbReference type="InterPro" id="IPR019787">
    <property type="entry name" value="Znf_PHD-finger"/>
</dbReference>
<dbReference type="Pfam" id="PF00628">
    <property type="entry name" value="PHD"/>
    <property type="match status" value="1"/>
</dbReference>
<dbReference type="SUPFAM" id="SSF57903">
    <property type="entry name" value="FYVE/PHD zinc finger"/>
    <property type="match status" value="1"/>
</dbReference>
<dbReference type="GO" id="GO:0008270">
    <property type="term" value="F:zinc ion binding"/>
    <property type="evidence" value="ECO:0007669"/>
    <property type="project" value="UniProtKB-KW"/>
</dbReference>
<dbReference type="InterPro" id="IPR058746">
    <property type="entry name" value="Znf_RING-type_Topors"/>
</dbReference>
<name>A0A328E7S4_9ASTE</name>
<keyword evidence="9" id="KW-1185">Reference proteome</keyword>
<comment type="caution">
    <text evidence="8">The sequence shown here is derived from an EMBL/GenBank/DDBJ whole genome shotgun (WGS) entry which is preliminary data.</text>
</comment>
<evidence type="ECO:0000256" key="2">
    <source>
        <dbReference type="ARBA" id="ARBA00022771"/>
    </source>
</evidence>
<keyword evidence="2 4" id="KW-0863">Zinc-finger</keyword>
<feature type="region of interest" description="Disordered" evidence="5">
    <location>
        <begin position="124"/>
        <end position="315"/>
    </location>
</feature>
<dbReference type="InterPro" id="IPR011011">
    <property type="entry name" value="Znf_FYVE_PHD"/>
</dbReference>
<feature type="compositionally biased region" description="Low complexity" evidence="5">
    <location>
        <begin position="524"/>
        <end position="538"/>
    </location>
</feature>
<dbReference type="PANTHER" id="PTHR47177">
    <property type="entry name" value="F18C1.6 PROTEIN"/>
    <property type="match status" value="1"/>
</dbReference>
<feature type="domain" description="PHD-type" evidence="6">
    <location>
        <begin position="423"/>
        <end position="472"/>
    </location>
</feature>
<feature type="compositionally biased region" description="Basic and acidic residues" evidence="5">
    <location>
        <begin position="10"/>
        <end position="26"/>
    </location>
</feature>
<keyword evidence="1" id="KW-0479">Metal-binding</keyword>
<dbReference type="Proteomes" id="UP000249390">
    <property type="component" value="Unassembled WGS sequence"/>
</dbReference>
<proteinExistence type="predicted"/>
<dbReference type="PANTHER" id="PTHR47177:SF3">
    <property type="entry name" value="F18C1.6 PROTEIN"/>
    <property type="match status" value="1"/>
</dbReference>
<dbReference type="SMART" id="SM00249">
    <property type="entry name" value="PHD"/>
    <property type="match status" value="1"/>
</dbReference>
<dbReference type="Pfam" id="PF13639">
    <property type="entry name" value="zf-RING_2"/>
    <property type="match status" value="1"/>
</dbReference>
<reference evidence="8 9" key="1">
    <citation type="submission" date="2018-06" db="EMBL/GenBank/DDBJ databases">
        <title>The Genome of Cuscuta australis (Dodder) Provides Insight into the Evolution of Plant Parasitism.</title>
        <authorList>
            <person name="Liu H."/>
        </authorList>
    </citation>
    <scope>NUCLEOTIDE SEQUENCE [LARGE SCALE GENOMIC DNA]</scope>
    <source>
        <strain evidence="9">cv. Yunnan</strain>
        <tissue evidence="8">Vines</tissue>
    </source>
</reference>
<feature type="region of interest" description="Disordered" evidence="5">
    <location>
        <begin position="1"/>
        <end position="26"/>
    </location>
</feature>
<feature type="region of interest" description="Disordered" evidence="5">
    <location>
        <begin position="48"/>
        <end position="109"/>
    </location>
</feature>
<dbReference type="PROSITE" id="PS50016">
    <property type="entry name" value="ZF_PHD_2"/>
    <property type="match status" value="1"/>
</dbReference>
<feature type="domain" description="RING-type" evidence="7">
    <location>
        <begin position="332"/>
        <end position="374"/>
    </location>
</feature>
<evidence type="ECO:0000313" key="8">
    <source>
        <dbReference type="EMBL" id="RAL52659.1"/>
    </source>
</evidence>
<dbReference type="PROSITE" id="PS00518">
    <property type="entry name" value="ZF_RING_1"/>
    <property type="match status" value="1"/>
</dbReference>
<feature type="compositionally biased region" description="Basic residues" evidence="5">
    <location>
        <begin position="197"/>
        <end position="235"/>
    </location>
</feature>
<evidence type="ECO:0008006" key="10">
    <source>
        <dbReference type="Google" id="ProtNLM"/>
    </source>
</evidence>
<evidence type="ECO:0000313" key="9">
    <source>
        <dbReference type="Proteomes" id="UP000249390"/>
    </source>
</evidence>
<dbReference type="InterPro" id="IPR001841">
    <property type="entry name" value="Znf_RING"/>
</dbReference>
<evidence type="ECO:0000256" key="5">
    <source>
        <dbReference type="SAM" id="MobiDB-lite"/>
    </source>
</evidence>
<feature type="compositionally biased region" description="Acidic residues" evidence="5">
    <location>
        <begin position="132"/>
        <end position="175"/>
    </location>
</feature>
<dbReference type="AlphaFoldDB" id="A0A328E7S4"/>
<dbReference type="InterPro" id="IPR017907">
    <property type="entry name" value="Znf_RING_CS"/>
</dbReference>